<dbReference type="AlphaFoldDB" id="A0A2Y8ZUL3"/>
<dbReference type="Pfam" id="PF01850">
    <property type="entry name" value="PIN"/>
    <property type="match status" value="1"/>
</dbReference>
<evidence type="ECO:0000256" key="6">
    <source>
        <dbReference type="HAMAP-Rule" id="MF_00265"/>
    </source>
</evidence>
<evidence type="ECO:0000313" key="8">
    <source>
        <dbReference type="EMBL" id="SSA35615.1"/>
    </source>
</evidence>
<dbReference type="GO" id="GO:0016787">
    <property type="term" value="F:hydrolase activity"/>
    <property type="evidence" value="ECO:0007669"/>
    <property type="project" value="UniProtKB-KW"/>
</dbReference>
<dbReference type="CDD" id="cd09873">
    <property type="entry name" value="PIN_Pae0151-like"/>
    <property type="match status" value="1"/>
</dbReference>
<keyword evidence="9" id="KW-1185">Reference proteome</keyword>
<evidence type="ECO:0000259" key="7">
    <source>
        <dbReference type="Pfam" id="PF01850"/>
    </source>
</evidence>
<evidence type="ECO:0000256" key="2">
    <source>
        <dbReference type="ARBA" id="ARBA00022722"/>
    </source>
</evidence>
<keyword evidence="1 6" id="KW-1277">Toxin-antitoxin system</keyword>
<feature type="domain" description="PIN" evidence="7">
    <location>
        <begin position="3"/>
        <end position="119"/>
    </location>
</feature>
<comment type="similarity">
    <text evidence="6">Belongs to the PINc/VapC protein family.</text>
</comment>
<dbReference type="InterPro" id="IPR002716">
    <property type="entry name" value="PIN_dom"/>
</dbReference>
<dbReference type="RefSeq" id="WP_109687009.1">
    <property type="nucleotide sequence ID" value="NZ_QGDN01000001.1"/>
</dbReference>
<feature type="binding site" evidence="6">
    <location>
        <position position="5"/>
    </location>
    <ligand>
        <name>Mg(2+)</name>
        <dbReference type="ChEBI" id="CHEBI:18420"/>
    </ligand>
</feature>
<proteinExistence type="inferred from homology"/>
<dbReference type="InterPro" id="IPR051619">
    <property type="entry name" value="TypeII_TA_RNase_PINc/VapC"/>
</dbReference>
<dbReference type="GO" id="GO:0090729">
    <property type="term" value="F:toxin activity"/>
    <property type="evidence" value="ECO:0007669"/>
    <property type="project" value="UniProtKB-KW"/>
</dbReference>
<dbReference type="HAMAP" id="MF_00265">
    <property type="entry name" value="VapC_Nob1"/>
    <property type="match status" value="1"/>
</dbReference>
<gene>
    <name evidence="6" type="primary">vapC</name>
    <name evidence="8" type="ORF">SAMN04489750_2982</name>
</gene>
<dbReference type="PANTHER" id="PTHR35901:SF1">
    <property type="entry name" value="EXONUCLEASE VAPC9"/>
    <property type="match status" value="1"/>
</dbReference>
<evidence type="ECO:0000256" key="3">
    <source>
        <dbReference type="ARBA" id="ARBA00022723"/>
    </source>
</evidence>
<keyword evidence="4 6" id="KW-0378">Hydrolase</keyword>
<dbReference type="Proteomes" id="UP000250028">
    <property type="component" value="Unassembled WGS sequence"/>
</dbReference>
<evidence type="ECO:0000256" key="5">
    <source>
        <dbReference type="ARBA" id="ARBA00022842"/>
    </source>
</evidence>
<dbReference type="GO" id="GO:0004540">
    <property type="term" value="F:RNA nuclease activity"/>
    <property type="evidence" value="ECO:0007669"/>
    <property type="project" value="InterPro"/>
</dbReference>
<dbReference type="InterPro" id="IPR044153">
    <property type="entry name" value="PIN_Pae0151-like"/>
</dbReference>
<dbReference type="InterPro" id="IPR022907">
    <property type="entry name" value="VapC_family"/>
</dbReference>
<dbReference type="InterPro" id="IPR029060">
    <property type="entry name" value="PIN-like_dom_sf"/>
</dbReference>
<feature type="binding site" evidence="6">
    <location>
        <position position="95"/>
    </location>
    <ligand>
        <name>Mg(2+)</name>
        <dbReference type="ChEBI" id="CHEBI:18420"/>
    </ligand>
</feature>
<dbReference type="EC" id="3.1.-.-" evidence="6"/>
<dbReference type="Gene3D" id="3.40.50.1010">
    <property type="entry name" value="5'-nuclease"/>
    <property type="match status" value="1"/>
</dbReference>
<sequence length="131" mass="14090">MLVVDAPVLAVALGSDNEAGVRVRSRLTGEDLAAPALVDIEVTSAWRGLTLAGKLDPERAAAAITDLHDLPVDRADHLPLLQRCWELRSNLSTYDASYVALAELLDCTFLTADARIARATGPRCHIEVLAF</sequence>
<keyword evidence="3 6" id="KW-0479">Metal-binding</keyword>
<dbReference type="OrthoDB" id="4377304at2"/>
<dbReference type="GO" id="GO:0000287">
    <property type="term" value="F:magnesium ion binding"/>
    <property type="evidence" value="ECO:0007669"/>
    <property type="project" value="UniProtKB-UniRule"/>
</dbReference>
<name>A0A2Y8ZUL3_9MICO</name>
<comment type="function">
    <text evidence="6">Toxic component of a toxin-antitoxin (TA) system. An RNase.</text>
</comment>
<keyword evidence="6" id="KW-0800">Toxin</keyword>
<organism evidence="8 9">
    <name type="scientific">Branchiibius hedensis</name>
    <dbReference type="NCBI Taxonomy" id="672460"/>
    <lineage>
        <taxon>Bacteria</taxon>
        <taxon>Bacillati</taxon>
        <taxon>Actinomycetota</taxon>
        <taxon>Actinomycetes</taxon>
        <taxon>Micrococcales</taxon>
        <taxon>Dermacoccaceae</taxon>
        <taxon>Branchiibius</taxon>
    </lineage>
</organism>
<keyword evidence="2 6" id="KW-0540">Nuclease</keyword>
<evidence type="ECO:0000313" key="9">
    <source>
        <dbReference type="Proteomes" id="UP000250028"/>
    </source>
</evidence>
<dbReference type="SUPFAM" id="SSF88723">
    <property type="entry name" value="PIN domain-like"/>
    <property type="match status" value="1"/>
</dbReference>
<evidence type="ECO:0000256" key="1">
    <source>
        <dbReference type="ARBA" id="ARBA00022649"/>
    </source>
</evidence>
<protein>
    <recommendedName>
        <fullName evidence="6">Ribonuclease VapC</fullName>
        <shortName evidence="6">RNase VapC</shortName>
        <ecNumber evidence="6">3.1.-.-</ecNumber>
    </recommendedName>
    <alternativeName>
        <fullName evidence="6">Toxin VapC</fullName>
    </alternativeName>
</protein>
<keyword evidence="5 6" id="KW-0460">Magnesium</keyword>
<evidence type="ECO:0000256" key="4">
    <source>
        <dbReference type="ARBA" id="ARBA00022801"/>
    </source>
</evidence>
<comment type="cofactor">
    <cofactor evidence="6">
        <name>Mg(2+)</name>
        <dbReference type="ChEBI" id="CHEBI:18420"/>
    </cofactor>
</comment>
<reference evidence="9" key="1">
    <citation type="submission" date="2016-10" db="EMBL/GenBank/DDBJ databases">
        <authorList>
            <person name="Varghese N."/>
            <person name="Submissions S."/>
        </authorList>
    </citation>
    <scope>NUCLEOTIDE SEQUENCE [LARGE SCALE GENOMIC DNA]</scope>
    <source>
        <strain evidence="9">DSM 22951</strain>
    </source>
</reference>
<dbReference type="PANTHER" id="PTHR35901">
    <property type="entry name" value="RIBONUCLEASE VAPC3"/>
    <property type="match status" value="1"/>
</dbReference>
<dbReference type="EMBL" id="UESZ01000001">
    <property type="protein sequence ID" value="SSA35615.1"/>
    <property type="molecule type" value="Genomic_DNA"/>
</dbReference>
<accession>A0A2Y8ZUL3</accession>